<dbReference type="Pfam" id="PF07714">
    <property type="entry name" value="PK_Tyr_Ser-Thr"/>
    <property type="match status" value="3"/>
</dbReference>
<dbReference type="EMBL" id="CP144748">
    <property type="protein sequence ID" value="WVZ69222.1"/>
    <property type="molecule type" value="Genomic_DNA"/>
</dbReference>
<sequence length="1927" mass="211347">MAAAQKCATSSLISPATSTSVPAMPLLPCLLLFLVVHAPASHGSPAPAPLPLTSYDPSICLETKCGPIDIRYPFYLSSATKETPDYKSNYSCGYTDLEISCQGEGPIPTPVIQLGGDNYTVLDIIYENHTIILADSDVLGVAKCPAVRHDVSFDDMWLYNASSNDNLTFFFGCSHTSGVLDMYQINCVGFNSSFGSGPSFVFTPDVQAPEHDLVCNKTVSVPVIKSELLTVVARNPDTFASGGYGDVLKNGFELVWNYTDRDQCYQQCEQSHGQCAYSASREFVGCLCNDGKVGNPDCGHLISASTPASRNARRTIIEIVAITSCLLFLCLVVLAFFWTCKYGWIPFKSNNEPRIESFLQKNRNLHPKRYTYAEVKRMTKSFAVKLGQGGFGAVYRGSLSDGRQVAVKLLKATKGDGEEFMNEVASISRTSHVNVVTLLGFCLQGSKRALIYEYMANGSLERYAFSSNMSSEDTLGWEKLFSIAIGIARGLEYLHRGCNTRIVHFDIKPHNILLDQDFCPKISDFGLAKLCLNKESAISIGGARGTIGYIAPEVYSKQFGTVSSKSDVYSYGMMVLEMVGARDKNINTDSEGSSQYFPQWIYEHLDDYCISASEINGEITELVRKMIVVSLWCIQVIPTDRPTMTRVVEMLEGSTKPRPCCFARAMPLLPCLLLFLGVHGSTSHGSPAPLPPTCDASICSETFKCGGVDVRYPFYLSNATRETTEHTSNYSCGYTDLEISCQHEGWTSTPVIRLGSGGDNYTVQNIFYDDDDGHSGTIVLADSDVMIGGNTCPTVHHNVSFSEVWLNNTSSNDNLTFFFGCDSVPRLGVYRIDHYNGFKSPVAGVDSYSYVFTPKDRDQVQELQSAGHCKEMVSVPVSEYLKMAVTVNNWTMFRTGGYGDVLEHGFELRWSRTTRDQCYPCEQSSGRCSYSQQSRGFLGCLCSYGKAHNSDCNASNVVASTSSLVFLCLLILAFFWTCKYGWIQFKSKNEPRIESFLQRNGNLHPKRYTYADVKRMTQYFAMKLGQGGFGAVYRGNLSDGRQLRYFMNEVASISRTSHVNIVTLLGFCLQGSKRALIYEFMPNGSLETYAFSSNMNNENTLSWEKLFYIAIGSARGLEHLHRGCNTRIVHFDIKPHNILLDQEFCPKISDFGLAKLCLNKESSISIGGARGTIGYIAPEVYSKQYGTVSSKSDVYSYGMMVLEMAGIYEHFDDYCISASGINGEITELVRKMIVTTPEARYLLTRFSQSLHLRDMTMGAPPHYQIAMPASGYTAATPHPQTKPSSRPVALLIHGFGPAGNRCSAAPSGSSPCSAAATCGDINNITYPFHLLSDDGAASSAFCGYPALGLDCVDGNTTVLRLSTNNNTVTSINYPARTMSVVDSGIDSAGYDCPSIAHNVTVAPGSGVQFTTSDASLTFLVGCAGGDALPPACLNGSSPIGCGLNGVAGDGEMSYVYRGANATAAALPGGSECASSCRGTVIMTVYAALFDVPSLSNLSANYARVLKNGFELSWDTSFDVRCGPCESSGGWCGYNRTSTASGGGGALAFSCICPDGRTRPNVIVSTMGAVLMIFLAYLLYCKRTYGSFVFWRKRVYISPRVNAFLQRHGSLHPKVYSYMEVKRMTKSFVHQLGQGGCGVVYKGRLPDGRLVAVKMLKELKGDDEQFMNEVASISTTSHVNIVTLLGFCVQGSKRALVYDYMPNGSLERFIFRDHLEDRNPLSWGKLFEIAVGIARGLEYLHRGCNTRIVHFDIKPHNILLDENFCPKISDFGLAKLSVQRESTISIGVARGTIGYIAPELFSRQFGVISSKSDVYSYGMMILEMVGSIRNPNNSNGESSDEFYFPLWIYENLDQYCLDASKMAMGDGKLVRKMIIVGLWCVQVMPTDRPSMSQVLEMLESELEDLQLPSKPIHNLEENGPKFGITCTI</sequence>
<dbReference type="SMART" id="SM00220">
    <property type="entry name" value="S_TKc"/>
    <property type="match status" value="3"/>
</dbReference>
<keyword evidence="20" id="KW-1185">Reference proteome</keyword>
<comment type="catalytic activity">
    <reaction evidence="13">
        <text>L-threonyl-[protein] + ATP = O-phospho-L-threonyl-[protein] + ADP + H(+)</text>
        <dbReference type="Rhea" id="RHEA:46608"/>
        <dbReference type="Rhea" id="RHEA-COMP:11060"/>
        <dbReference type="Rhea" id="RHEA-COMP:11605"/>
        <dbReference type="ChEBI" id="CHEBI:15378"/>
        <dbReference type="ChEBI" id="CHEBI:30013"/>
        <dbReference type="ChEBI" id="CHEBI:30616"/>
        <dbReference type="ChEBI" id="CHEBI:61977"/>
        <dbReference type="ChEBI" id="CHEBI:456216"/>
        <dbReference type="EC" id="2.7.11.1"/>
    </reaction>
</comment>
<dbReference type="Proteomes" id="UP001341281">
    <property type="component" value="Chromosome 04"/>
</dbReference>
<accession>A0AAQ3WPH0</accession>
<keyword evidence="11 16" id="KW-0472">Membrane</keyword>
<feature type="chain" id="PRO_5042893521" description="non-specific serine/threonine protein kinase" evidence="17">
    <location>
        <begin position="44"/>
        <end position="1927"/>
    </location>
</feature>
<protein>
    <recommendedName>
        <fullName evidence="2">non-specific serine/threonine protein kinase</fullName>
        <ecNumber evidence="2">2.7.11.1</ecNumber>
    </recommendedName>
</protein>
<dbReference type="PROSITE" id="PS00108">
    <property type="entry name" value="PROTEIN_KINASE_ST"/>
    <property type="match status" value="3"/>
</dbReference>
<dbReference type="InterPro" id="IPR045874">
    <property type="entry name" value="LRK10/LRL21-25-like"/>
</dbReference>
<evidence type="ECO:0000256" key="5">
    <source>
        <dbReference type="ARBA" id="ARBA00022692"/>
    </source>
</evidence>
<evidence type="ECO:0000256" key="14">
    <source>
        <dbReference type="ARBA" id="ARBA00048679"/>
    </source>
</evidence>
<evidence type="ECO:0000256" key="3">
    <source>
        <dbReference type="ARBA" id="ARBA00022527"/>
    </source>
</evidence>
<feature type="transmembrane region" description="Helical" evidence="16">
    <location>
        <begin position="319"/>
        <end position="340"/>
    </location>
</feature>
<organism evidence="19 20">
    <name type="scientific">Paspalum notatum var. saurae</name>
    <dbReference type="NCBI Taxonomy" id="547442"/>
    <lineage>
        <taxon>Eukaryota</taxon>
        <taxon>Viridiplantae</taxon>
        <taxon>Streptophyta</taxon>
        <taxon>Embryophyta</taxon>
        <taxon>Tracheophyta</taxon>
        <taxon>Spermatophyta</taxon>
        <taxon>Magnoliopsida</taxon>
        <taxon>Liliopsida</taxon>
        <taxon>Poales</taxon>
        <taxon>Poaceae</taxon>
        <taxon>PACMAD clade</taxon>
        <taxon>Panicoideae</taxon>
        <taxon>Andropogonodae</taxon>
        <taxon>Paspaleae</taxon>
        <taxon>Paspalinae</taxon>
        <taxon>Paspalum</taxon>
    </lineage>
</organism>
<evidence type="ECO:0000256" key="8">
    <source>
        <dbReference type="ARBA" id="ARBA00022777"/>
    </source>
</evidence>
<evidence type="ECO:0000256" key="7">
    <source>
        <dbReference type="ARBA" id="ARBA00022741"/>
    </source>
</evidence>
<dbReference type="InterPro" id="IPR000719">
    <property type="entry name" value="Prot_kinase_dom"/>
</dbReference>
<dbReference type="PANTHER" id="PTHR27009">
    <property type="entry name" value="RUST RESISTANCE KINASE LR10-RELATED"/>
    <property type="match status" value="1"/>
</dbReference>
<dbReference type="EC" id="2.7.11.1" evidence="2"/>
<evidence type="ECO:0000256" key="9">
    <source>
        <dbReference type="ARBA" id="ARBA00022840"/>
    </source>
</evidence>
<dbReference type="Gene3D" id="3.30.200.20">
    <property type="entry name" value="Phosphorylase Kinase, domain 1"/>
    <property type="match status" value="2"/>
</dbReference>
<dbReference type="InterPro" id="IPR025287">
    <property type="entry name" value="WAK_GUB"/>
</dbReference>
<keyword evidence="4" id="KW-0808">Transferase</keyword>
<dbReference type="SUPFAM" id="SSF56112">
    <property type="entry name" value="Protein kinase-like (PK-like)"/>
    <property type="match status" value="3"/>
</dbReference>
<dbReference type="FunFam" id="3.30.200.20:FF:000178">
    <property type="entry name" value="serine/threonine-protein kinase PBS1-like"/>
    <property type="match status" value="2"/>
</dbReference>
<keyword evidence="12" id="KW-0325">Glycoprotein</keyword>
<name>A0AAQ3WPH0_PASNO</name>
<feature type="domain" description="Protein kinase" evidence="18">
    <location>
        <begin position="1018"/>
        <end position="1252"/>
    </location>
</feature>
<evidence type="ECO:0000256" key="10">
    <source>
        <dbReference type="ARBA" id="ARBA00022989"/>
    </source>
</evidence>
<evidence type="ECO:0000256" key="11">
    <source>
        <dbReference type="ARBA" id="ARBA00023136"/>
    </source>
</evidence>
<evidence type="ECO:0000256" key="2">
    <source>
        <dbReference type="ARBA" id="ARBA00012513"/>
    </source>
</evidence>
<evidence type="ECO:0000256" key="16">
    <source>
        <dbReference type="SAM" id="Phobius"/>
    </source>
</evidence>
<proteinExistence type="predicted"/>
<keyword evidence="7 15" id="KW-0547">Nucleotide-binding</keyword>
<dbReference type="InterPro" id="IPR008271">
    <property type="entry name" value="Ser/Thr_kinase_AS"/>
</dbReference>
<dbReference type="InterPro" id="IPR032872">
    <property type="entry name" value="WAK_assoc_C"/>
</dbReference>
<dbReference type="Gene3D" id="1.10.510.10">
    <property type="entry name" value="Transferase(Phosphotransferase) domain 1"/>
    <property type="match status" value="3"/>
</dbReference>
<evidence type="ECO:0000256" key="12">
    <source>
        <dbReference type="ARBA" id="ARBA00023180"/>
    </source>
</evidence>
<dbReference type="GO" id="GO:0030247">
    <property type="term" value="F:polysaccharide binding"/>
    <property type="evidence" value="ECO:0007669"/>
    <property type="project" value="InterPro"/>
</dbReference>
<keyword evidence="9 15" id="KW-0067">ATP-binding</keyword>
<keyword evidence="6 17" id="KW-0732">Signal</keyword>
<evidence type="ECO:0000256" key="13">
    <source>
        <dbReference type="ARBA" id="ARBA00047899"/>
    </source>
</evidence>
<feature type="signal peptide" evidence="17">
    <location>
        <begin position="1"/>
        <end position="43"/>
    </location>
</feature>
<keyword evidence="8" id="KW-0418">Kinase</keyword>
<gene>
    <name evidence="19" type="ORF">U9M48_018042</name>
</gene>
<dbReference type="FunFam" id="1.10.510.10:FF:000590">
    <property type="entry name" value="PR5-like receptor kinase"/>
    <property type="match status" value="2"/>
</dbReference>
<dbReference type="GO" id="GO:0005524">
    <property type="term" value="F:ATP binding"/>
    <property type="evidence" value="ECO:0007669"/>
    <property type="project" value="UniProtKB-UniRule"/>
</dbReference>
<evidence type="ECO:0000256" key="15">
    <source>
        <dbReference type="PROSITE-ProRule" id="PRU10141"/>
    </source>
</evidence>
<dbReference type="CDD" id="cd14066">
    <property type="entry name" value="STKc_IRAK"/>
    <property type="match status" value="1"/>
</dbReference>
<evidence type="ECO:0000259" key="18">
    <source>
        <dbReference type="PROSITE" id="PS50011"/>
    </source>
</evidence>
<dbReference type="PROSITE" id="PS00107">
    <property type="entry name" value="PROTEIN_KINASE_ATP"/>
    <property type="match status" value="1"/>
</dbReference>
<evidence type="ECO:0000313" key="19">
    <source>
        <dbReference type="EMBL" id="WVZ69222.1"/>
    </source>
</evidence>
<evidence type="ECO:0000256" key="6">
    <source>
        <dbReference type="ARBA" id="ARBA00022729"/>
    </source>
</evidence>
<dbReference type="FunFam" id="1.10.510.10:FF:001023">
    <property type="entry name" value="Os07g0541700 protein"/>
    <property type="match status" value="1"/>
</dbReference>
<keyword evidence="10 16" id="KW-1133">Transmembrane helix</keyword>
<evidence type="ECO:0000256" key="17">
    <source>
        <dbReference type="SAM" id="SignalP"/>
    </source>
</evidence>
<dbReference type="InterPro" id="IPR017441">
    <property type="entry name" value="Protein_kinase_ATP_BS"/>
</dbReference>
<comment type="subcellular location">
    <subcellularLocation>
        <location evidence="1">Membrane</location>
        <topology evidence="1">Single-pass type I membrane protein</topology>
    </subcellularLocation>
</comment>
<dbReference type="Pfam" id="PF13947">
    <property type="entry name" value="GUB_WAK_bind"/>
    <property type="match status" value="3"/>
</dbReference>
<comment type="catalytic activity">
    <reaction evidence="14">
        <text>L-seryl-[protein] + ATP = O-phospho-L-seryl-[protein] + ADP + H(+)</text>
        <dbReference type="Rhea" id="RHEA:17989"/>
        <dbReference type="Rhea" id="RHEA-COMP:9863"/>
        <dbReference type="Rhea" id="RHEA-COMP:11604"/>
        <dbReference type="ChEBI" id="CHEBI:15378"/>
        <dbReference type="ChEBI" id="CHEBI:29999"/>
        <dbReference type="ChEBI" id="CHEBI:30616"/>
        <dbReference type="ChEBI" id="CHEBI:83421"/>
        <dbReference type="ChEBI" id="CHEBI:456216"/>
        <dbReference type="EC" id="2.7.11.1"/>
    </reaction>
</comment>
<feature type="domain" description="Protein kinase" evidence="18">
    <location>
        <begin position="1625"/>
        <end position="1901"/>
    </location>
</feature>
<evidence type="ECO:0000313" key="20">
    <source>
        <dbReference type="Proteomes" id="UP001341281"/>
    </source>
</evidence>
<dbReference type="Pfam" id="PF14380">
    <property type="entry name" value="WAK_assoc"/>
    <property type="match status" value="3"/>
</dbReference>
<dbReference type="GO" id="GO:0004674">
    <property type="term" value="F:protein serine/threonine kinase activity"/>
    <property type="evidence" value="ECO:0007669"/>
    <property type="project" value="UniProtKB-KW"/>
</dbReference>
<dbReference type="InterPro" id="IPR001245">
    <property type="entry name" value="Ser-Thr/Tyr_kinase_cat_dom"/>
</dbReference>
<evidence type="ECO:0000256" key="1">
    <source>
        <dbReference type="ARBA" id="ARBA00004479"/>
    </source>
</evidence>
<feature type="binding site" evidence="15">
    <location>
        <position position="408"/>
    </location>
    <ligand>
        <name>ATP</name>
        <dbReference type="ChEBI" id="CHEBI:30616"/>
    </ligand>
</feature>
<dbReference type="GO" id="GO:0016020">
    <property type="term" value="C:membrane"/>
    <property type="evidence" value="ECO:0007669"/>
    <property type="project" value="UniProtKB-SubCell"/>
</dbReference>
<evidence type="ECO:0000256" key="4">
    <source>
        <dbReference type="ARBA" id="ARBA00022679"/>
    </source>
</evidence>
<keyword evidence="3" id="KW-0723">Serine/threonine-protein kinase</keyword>
<dbReference type="PROSITE" id="PS50011">
    <property type="entry name" value="PROTEIN_KINASE_DOM"/>
    <property type="match status" value="3"/>
</dbReference>
<reference evidence="19 20" key="1">
    <citation type="submission" date="2024-02" db="EMBL/GenBank/DDBJ databases">
        <title>High-quality chromosome-scale genome assembly of Pensacola bahiagrass (Paspalum notatum Flugge var. saurae).</title>
        <authorList>
            <person name="Vega J.M."/>
            <person name="Podio M."/>
            <person name="Orjuela J."/>
            <person name="Siena L.A."/>
            <person name="Pessino S.C."/>
            <person name="Combes M.C."/>
            <person name="Mariac C."/>
            <person name="Albertini E."/>
            <person name="Pupilli F."/>
            <person name="Ortiz J.P.A."/>
            <person name="Leblanc O."/>
        </authorList>
    </citation>
    <scope>NUCLEOTIDE SEQUENCE [LARGE SCALE GENOMIC DNA]</scope>
    <source>
        <strain evidence="19">R1</strain>
        <tissue evidence="19">Leaf</tissue>
    </source>
</reference>
<keyword evidence="5 16" id="KW-0812">Transmembrane</keyword>
<feature type="domain" description="Protein kinase" evidence="18">
    <location>
        <begin position="380"/>
        <end position="669"/>
    </location>
</feature>
<dbReference type="InterPro" id="IPR011009">
    <property type="entry name" value="Kinase-like_dom_sf"/>
</dbReference>